<keyword evidence="3" id="KW-1185">Reference proteome</keyword>
<dbReference type="HOGENOM" id="CLU_2347424_0_0_1"/>
<keyword evidence="1" id="KW-0472">Membrane</keyword>
<evidence type="ECO:0000256" key="1">
    <source>
        <dbReference type="SAM" id="Phobius"/>
    </source>
</evidence>
<dbReference type="AlphaFoldDB" id="K5WDE3"/>
<keyword evidence="1" id="KW-0812">Transmembrane</keyword>
<evidence type="ECO:0000313" key="3">
    <source>
        <dbReference type="Proteomes" id="UP000008370"/>
    </source>
</evidence>
<proteinExistence type="predicted"/>
<organism evidence="2 3">
    <name type="scientific">Phanerochaete carnosa (strain HHB-10118-sp)</name>
    <name type="common">White-rot fungus</name>
    <name type="synonym">Peniophora carnosa</name>
    <dbReference type="NCBI Taxonomy" id="650164"/>
    <lineage>
        <taxon>Eukaryota</taxon>
        <taxon>Fungi</taxon>
        <taxon>Dikarya</taxon>
        <taxon>Basidiomycota</taxon>
        <taxon>Agaricomycotina</taxon>
        <taxon>Agaricomycetes</taxon>
        <taxon>Polyporales</taxon>
        <taxon>Phanerochaetaceae</taxon>
        <taxon>Phanerochaete</taxon>
    </lineage>
</organism>
<dbReference type="RefSeq" id="XP_007403251.1">
    <property type="nucleotide sequence ID" value="XM_007403189.1"/>
</dbReference>
<dbReference type="EMBL" id="JH931317">
    <property type="protein sequence ID" value="EKM48197.1"/>
    <property type="molecule type" value="Genomic_DNA"/>
</dbReference>
<keyword evidence="1" id="KW-1133">Transmembrane helix</keyword>
<gene>
    <name evidence="2" type="ORF">PHACADRAFT_203118</name>
</gene>
<dbReference type="InParanoid" id="K5WDE3"/>
<dbReference type="Proteomes" id="UP000008370">
    <property type="component" value="Unassembled WGS sequence"/>
</dbReference>
<evidence type="ECO:0000313" key="2">
    <source>
        <dbReference type="EMBL" id="EKM48197.1"/>
    </source>
</evidence>
<reference evidence="2 3" key="1">
    <citation type="journal article" date="2012" name="BMC Genomics">
        <title>Comparative genomics of the white-rot fungi, Phanerochaete carnosa and P. chrysosporium, to elucidate the genetic basis of the distinct wood types they colonize.</title>
        <authorList>
            <person name="Suzuki H."/>
            <person name="MacDonald J."/>
            <person name="Syed K."/>
            <person name="Salamov A."/>
            <person name="Hori C."/>
            <person name="Aerts A."/>
            <person name="Henrissat B."/>
            <person name="Wiebenga A."/>
            <person name="vanKuyk P.A."/>
            <person name="Barry K."/>
            <person name="Lindquist E."/>
            <person name="LaButti K."/>
            <person name="Lapidus A."/>
            <person name="Lucas S."/>
            <person name="Coutinho P."/>
            <person name="Gong Y."/>
            <person name="Samejima M."/>
            <person name="Mahadevan R."/>
            <person name="Abou-Zaid M."/>
            <person name="de Vries R.P."/>
            <person name="Igarashi K."/>
            <person name="Yadav J.S."/>
            <person name="Grigoriev I.V."/>
            <person name="Master E.R."/>
        </authorList>
    </citation>
    <scope>NUCLEOTIDE SEQUENCE [LARGE SCALE GENOMIC DNA]</scope>
    <source>
        <strain evidence="2 3">HHB-10118-sp</strain>
    </source>
</reference>
<dbReference type="GeneID" id="18912081"/>
<sequence>MSDFSNWTVAYDSRVITSGWTAVAFSIYDWILTFADEASQTMVPPTVYPDTCQMNFVWLHGNWSTRFLYASAMNAGGSCMAAVWSAYDRLRIWNGYN</sequence>
<protein>
    <submittedName>
        <fullName evidence="2">Uncharacterized protein</fullName>
    </submittedName>
</protein>
<feature type="transmembrane region" description="Helical" evidence="1">
    <location>
        <begin position="67"/>
        <end position="87"/>
    </location>
</feature>
<name>K5WDE3_PHACS</name>
<dbReference type="KEGG" id="pco:PHACADRAFT_203118"/>
<accession>K5WDE3</accession>